<dbReference type="Gene3D" id="1.10.150.60">
    <property type="entry name" value="ARID DNA-binding domain"/>
    <property type="match status" value="1"/>
</dbReference>
<evidence type="ECO:0000256" key="3">
    <source>
        <dbReference type="SAM" id="MobiDB-lite"/>
    </source>
</evidence>
<dbReference type="AlphaFoldDB" id="A0AAV6LDW1"/>
<dbReference type="Pfam" id="PF13639">
    <property type="entry name" value="zf-RING_2"/>
    <property type="match status" value="1"/>
</dbReference>
<reference evidence="6" key="1">
    <citation type="submission" date="2020-08" db="EMBL/GenBank/DDBJ databases">
        <title>Plant Genome Project.</title>
        <authorList>
            <person name="Zhang R.-G."/>
        </authorList>
    </citation>
    <scope>NUCLEOTIDE SEQUENCE</scope>
    <source>
        <strain evidence="6">WSP0</strain>
        <tissue evidence="6">Leaf</tissue>
    </source>
</reference>
<dbReference type="PANTHER" id="PTHR46410">
    <property type="entry name" value="AT-RICH INTERACTIVE DOMAIN-CONTAINING PROTEIN 2"/>
    <property type="match status" value="1"/>
</dbReference>
<dbReference type="PROSITE" id="PS51011">
    <property type="entry name" value="ARID"/>
    <property type="match status" value="1"/>
</dbReference>
<dbReference type="CDD" id="cd16100">
    <property type="entry name" value="ARID"/>
    <property type="match status" value="1"/>
</dbReference>
<keyword evidence="2" id="KW-0863">Zinc-finger</keyword>
<evidence type="ECO:0000256" key="2">
    <source>
        <dbReference type="PROSITE-ProRule" id="PRU00175"/>
    </source>
</evidence>
<dbReference type="GO" id="GO:0008270">
    <property type="term" value="F:zinc ion binding"/>
    <property type="evidence" value="ECO:0007669"/>
    <property type="project" value="UniProtKB-KW"/>
</dbReference>
<dbReference type="InterPro" id="IPR000949">
    <property type="entry name" value="ELM2_dom"/>
</dbReference>
<keyword evidence="7" id="KW-1185">Reference proteome</keyword>
<feature type="region of interest" description="Disordered" evidence="3">
    <location>
        <begin position="959"/>
        <end position="980"/>
    </location>
</feature>
<gene>
    <name evidence="6" type="ORF">RHGRI_005888</name>
</gene>
<evidence type="ECO:0000259" key="4">
    <source>
        <dbReference type="PROSITE" id="PS50089"/>
    </source>
</evidence>
<dbReference type="PANTHER" id="PTHR46410:SF18">
    <property type="entry name" value="AT-RICH INTERACTIVE DOMAIN-CONTAINING PROTEIN 2"/>
    <property type="match status" value="1"/>
</dbReference>
<sequence>MGGCCCCSSKGVGVNHSPAFYHVRKDTSSHIICCLASIGMSVASVLFRTTACAANYRGMGFTVSWVRFVIEVFVSSVWTLFDVHSIVQYPRASEEREPLSSHHGTVAALSTGLLVNTNLETSSPDTYRPPPAPLPYDVNLGRPQTPPSYQETCGNKNDAPVHTANTGTVDETISGNDILETLDELLKKSDYKVEKDTELASSMEIEVELEKSGELKKSSEPLVFVGEECPTCLEEYDDDNPKIITKCEHHFHLACILEWMERSDTCPVCDQFQKRKKKSKLMEGWSKLNGGSNLYEVGTVQTFSNKKNLCFDLDSSIKQGNVDDCNERLKGLFDQLLLVFLGEVSREKQIPPIPALFGDGQPADLFKLFWVTWKLGGYDFVSRNGLWAFVAEGCGLDGGVMASLKLVYMKYLNELEQWLRKAIRGKSLGNGESEVSGKFGLLLLELEKEFRGLLSNEQDVKKKEGKLVELQRKKNGKCIDVDIDGRELLLPVVRGINEVHGNAEKIMNDDEKICFHDENEVSVLETPVVRNGYGLQKRKRESVSLLGMLNWVIEVAKHPEDPAIGRIPDCSEWKEYSSKEMWVQALLAREVLLRRRHIGLNTEESVLQKKLKMHPSFYEDSNVINHRSAEGLRCSERLPSFTKPRFCPCCNSCSASPRKVVTGCKVEDENKPKEQPHLSVDIRRTNQTDGIYNDEPFQKLVSVGPLFQAEVPEWTGIVAESDSKWLGTRFWPSQNRKHKSLMEKDPFGKRKQDSCSCQIPGSVRCIRFHIAENRMKLKLELGSLFYQWGFDRMGEEVSLSWTIAEEKRFKDMVRLKPPSLNKFFWDIEVYKFLPTKTREKLVRYYLNVFLVRRRAYQNRVTPKDIDSDDDETEFGCVGGSYGYESLNVPGSKLLLLYRSSGWWLVNIVARCQILGLFNAASFDDTYMFLLVMRRSFCVSVSYQFRLTVLSFPDYCEKHAKPEDAGAAPEETSSYEGHEYD</sequence>
<dbReference type="Gene3D" id="3.30.40.10">
    <property type="entry name" value="Zinc/RING finger domain, C3HC4 (zinc finger)"/>
    <property type="match status" value="1"/>
</dbReference>
<dbReference type="SMART" id="SM01189">
    <property type="entry name" value="ELM2"/>
    <property type="match status" value="1"/>
</dbReference>
<dbReference type="InterPro" id="IPR001841">
    <property type="entry name" value="Znf_RING"/>
</dbReference>
<feature type="domain" description="RING-type" evidence="4">
    <location>
        <begin position="229"/>
        <end position="270"/>
    </location>
</feature>
<keyword evidence="2" id="KW-0862">Zinc</keyword>
<dbReference type="Proteomes" id="UP000823749">
    <property type="component" value="Chromosome 2"/>
</dbReference>
<dbReference type="SUPFAM" id="SSF46774">
    <property type="entry name" value="ARID-like"/>
    <property type="match status" value="1"/>
</dbReference>
<dbReference type="SUPFAM" id="SSF57850">
    <property type="entry name" value="RING/U-box"/>
    <property type="match status" value="1"/>
</dbReference>
<dbReference type="SMART" id="SM00501">
    <property type="entry name" value="BRIGHT"/>
    <property type="match status" value="1"/>
</dbReference>
<evidence type="ECO:0000313" key="6">
    <source>
        <dbReference type="EMBL" id="KAG5563288.1"/>
    </source>
</evidence>
<dbReference type="SMART" id="SM00184">
    <property type="entry name" value="RING"/>
    <property type="match status" value="1"/>
</dbReference>
<dbReference type="EMBL" id="JACTNZ010000002">
    <property type="protein sequence ID" value="KAG5563288.1"/>
    <property type="molecule type" value="Genomic_DNA"/>
</dbReference>
<dbReference type="GO" id="GO:0003677">
    <property type="term" value="F:DNA binding"/>
    <property type="evidence" value="ECO:0007669"/>
    <property type="project" value="InterPro"/>
</dbReference>
<name>A0AAV6LDW1_9ERIC</name>
<protein>
    <submittedName>
        <fullName evidence="6">Uncharacterized protein</fullName>
    </submittedName>
</protein>
<keyword evidence="2" id="KW-0479">Metal-binding</keyword>
<evidence type="ECO:0000256" key="1">
    <source>
        <dbReference type="ARBA" id="ARBA00023242"/>
    </source>
</evidence>
<organism evidence="6 7">
    <name type="scientific">Rhododendron griersonianum</name>
    <dbReference type="NCBI Taxonomy" id="479676"/>
    <lineage>
        <taxon>Eukaryota</taxon>
        <taxon>Viridiplantae</taxon>
        <taxon>Streptophyta</taxon>
        <taxon>Embryophyta</taxon>
        <taxon>Tracheophyta</taxon>
        <taxon>Spermatophyta</taxon>
        <taxon>Magnoliopsida</taxon>
        <taxon>eudicotyledons</taxon>
        <taxon>Gunneridae</taxon>
        <taxon>Pentapetalae</taxon>
        <taxon>asterids</taxon>
        <taxon>Ericales</taxon>
        <taxon>Ericaceae</taxon>
        <taxon>Ericoideae</taxon>
        <taxon>Rhodoreae</taxon>
        <taxon>Rhododendron</taxon>
    </lineage>
</organism>
<feature type="domain" description="ARID" evidence="5">
    <location>
        <begin position="327"/>
        <end position="420"/>
    </location>
</feature>
<comment type="caution">
    <text evidence="6">The sequence shown here is derived from an EMBL/GenBank/DDBJ whole genome shotgun (WGS) entry which is preliminary data.</text>
</comment>
<dbReference type="Pfam" id="PF01388">
    <property type="entry name" value="ARID"/>
    <property type="match status" value="1"/>
</dbReference>
<evidence type="ECO:0000313" key="7">
    <source>
        <dbReference type="Proteomes" id="UP000823749"/>
    </source>
</evidence>
<dbReference type="InterPro" id="IPR013083">
    <property type="entry name" value="Znf_RING/FYVE/PHD"/>
</dbReference>
<proteinExistence type="predicted"/>
<keyword evidence="1" id="KW-0539">Nucleus</keyword>
<dbReference type="CDD" id="cd23116">
    <property type="entry name" value="RING-H2_AIRP1-like"/>
    <property type="match status" value="1"/>
</dbReference>
<dbReference type="SMART" id="SM01014">
    <property type="entry name" value="ARID"/>
    <property type="match status" value="1"/>
</dbReference>
<accession>A0AAV6LDW1</accession>
<dbReference type="InterPro" id="IPR001606">
    <property type="entry name" value="ARID_dom"/>
</dbReference>
<evidence type="ECO:0000259" key="5">
    <source>
        <dbReference type="PROSITE" id="PS51011"/>
    </source>
</evidence>
<dbReference type="PROSITE" id="PS50089">
    <property type="entry name" value="ZF_RING_2"/>
    <property type="match status" value="1"/>
</dbReference>
<dbReference type="InterPro" id="IPR036431">
    <property type="entry name" value="ARID_dom_sf"/>
</dbReference>